<dbReference type="Pfam" id="PF00732">
    <property type="entry name" value="GMC_oxred_N"/>
    <property type="match status" value="1"/>
</dbReference>
<evidence type="ECO:0000256" key="1">
    <source>
        <dbReference type="ARBA" id="ARBA00001974"/>
    </source>
</evidence>
<feature type="domain" description="Glucose-methanol-choline oxidoreductase N-terminal" evidence="6">
    <location>
        <begin position="258"/>
        <end position="272"/>
    </location>
</feature>
<dbReference type="PIRSF" id="PIRSF000137">
    <property type="entry name" value="Alcohol_oxidase"/>
    <property type="match status" value="1"/>
</dbReference>
<dbReference type="Gene3D" id="3.30.560.10">
    <property type="entry name" value="Glucose Oxidase, domain 3"/>
    <property type="match status" value="1"/>
</dbReference>
<evidence type="ECO:0000256" key="2">
    <source>
        <dbReference type="ARBA" id="ARBA00010790"/>
    </source>
</evidence>
<dbReference type="GO" id="GO:0050660">
    <property type="term" value="F:flavin adenine dinucleotide binding"/>
    <property type="evidence" value="ECO:0007669"/>
    <property type="project" value="InterPro"/>
</dbReference>
<evidence type="ECO:0000256" key="4">
    <source>
        <dbReference type="ARBA" id="ARBA00022827"/>
    </source>
</evidence>
<evidence type="ECO:0000256" key="5">
    <source>
        <dbReference type="PIRSR" id="PIRSR000137-2"/>
    </source>
</evidence>
<dbReference type="Gene3D" id="3.50.50.60">
    <property type="entry name" value="FAD/NAD(P)-binding domain"/>
    <property type="match status" value="1"/>
</dbReference>
<protein>
    <submittedName>
        <fullName evidence="7">Choline dehydrogenase</fullName>
    </submittedName>
</protein>
<keyword evidence="8" id="KW-1185">Reference proteome</keyword>
<reference evidence="8" key="1">
    <citation type="submission" date="2017-02" db="EMBL/GenBank/DDBJ databases">
        <authorList>
            <person name="Varghese N."/>
            <person name="Submissions S."/>
        </authorList>
    </citation>
    <scope>NUCLEOTIDE SEQUENCE [LARGE SCALE GENOMIC DNA]</scope>
    <source>
        <strain evidence="8">DSM 22720</strain>
    </source>
</reference>
<dbReference type="InterPro" id="IPR000172">
    <property type="entry name" value="GMC_OxRdtase_N"/>
</dbReference>
<organism evidence="7 8">
    <name type="scientific">Enterovibrio nigricans DSM 22720</name>
    <dbReference type="NCBI Taxonomy" id="1121868"/>
    <lineage>
        <taxon>Bacteria</taxon>
        <taxon>Pseudomonadati</taxon>
        <taxon>Pseudomonadota</taxon>
        <taxon>Gammaproteobacteria</taxon>
        <taxon>Vibrionales</taxon>
        <taxon>Vibrionaceae</taxon>
        <taxon>Enterovibrio</taxon>
    </lineage>
</organism>
<dbReference type="SUPFAM" id="SSF54373">
    <property type="entry name" value="FAD-linked reductases, C-terminal domain"/>
    <property type="match status" value="1"/>
</dbReference>
<dbReference type="RefSeq" id="WP_139367755.1">
    <property type="nucleotide sequence ID" value="NZ_FUXU01000028.1"/>
</dbReference>
<dbReference type="InterPro" id="IPR007867">
    <property type="entry name" value="GMC_OxRtase_C"/>
</dbReference>
<dbReference type="SUPFAM" id="SSF51905">
    <property type="entry name" value="FAD/NAD(P)-binding domain"/>
    <property type="match status" value="1"/>
</dbReference>
<dbReference type="InterPro" id="IPR012132">
    <property type="entry name" value="GMC_OxRdtase"/>
</dbReference>
<dbReference type="PROSITE" id="PS00624">
    <property type="entry name" value="GMC_OXRED_2"/>
    <property type="match status" value="1"/>
</dbReference>
<comment type="cofactor">
    <cofactor evidence="1 5">
        <name>FAD</name>
        <dbReference type="ChEBI" id="CHEBI:57692"/>
    </cofactor>
</comment>
<dbReference type="OrthoDB" id="9785276at2"/>
<feature type="binding site" evidence="5">
    <location>
        <position position="222"/>
    </location>
    <ligand>
        <name>FAD</name>
        <dbReference type="ChEBI" id="CHEBI:57692"/>
    </ligand>
</feature>
<dbReference type="AlphaFoldDB" id="A0A1T4UST2"/>
<dbReference type="PANTHER" id="PTHR11552:SF147">
    <property type="entry name" value="CHOLINE DEHYDROGENASE, MITOCHONDRIAL"/>
    <property type="match status" value="1"/>
</dbReference>
<dbReference type="GO" id="GO:0016614">
    <property type="term" value="F:oxidoreductase activity, acting on CH-OH group of donors"/>
    <property type="evidence" value="ECO:0007669"/>
    <property type="project" value="InterPro"/>
</dbReference>
<dbReference type="Proteomes" id="UP000190162">
    <property type="component" value="Unassembled WGS sequence"/>
</dbReference>
<evidence type="ECO:0000256" key="3">
    <source>
        <dbReference type="ARBA" id="ARBA00022630"/>
    </source>
</evidence>
<evidence type="ECO:0000313" key="8">
    <source>
        <dbReference type="Proteomes" id="UP000190162"/>
    </source>
</evidence>
<dbReference type="EMBL" id="FUXU01000028">
    <property type="protein sequence ID" value="SKA55698.1"/>
    <property type="molecule type" value="Genomic_DNA"/>
</dbReference>
<dbReference type="Pfam" id="PF05199">
    <property type="entry name" value="GMC_oxred_C"/>
    <property type="match status" value="1"/>
</dbReference>
<accession>A0A1T4UST2</accession>
<comment type="similarity">
    <text evidence="2">Belongs to the GMC oxidoreductase family.</text>
</comment>
<keyword evidence="4 5" id="KW-0274">FAD</keyword>
<evidence type="ECO:0000259" key="6">
    <source>
        <dbReference type="PROSITE" id="PS00624"/>
    </source>
</evidence>
<gene>
    <name evidence="7" type="ORF">SAMN02745132_02405</name>
</gene>
<feature type="binding site" evidence="5">
    <location>
        <position position="82"/>
    </location>
    <ligand>
        <name>FAD</name>
        <dbReference type="ChEBI" id="CHEBI:57692"/>
    </ligand>
</feature>
<sequence length="536" mass="58333">METSYDYIVIGGGSAGCVAAAKLSAVGTVLLLEAGHSHHHPLLDMPPGIFKMINGSKYMRYHTTTPQAHLDGRQHDIPQGHVLGGGSSVNAQVYIRGRPSDYDEWQSILAEDEENPGWGWDDVLPYFKGMESNNRLNNALHGVDGPMKVSDPGHIDDFSRWFVQAMQAVGMPFNHDFNGESQFGVGFYQFMNRHGKRSSAAYAYIEPQKDNPNLTVSLNTEVHRIILKDGVATGVECVPEAGGNITFTAKKELVVSAGALVTPKLLMLSGIGDKAHLAEHGIACQLDLPGVGQNLIDHPEVPITAFANGPYGYYRQGEGWRMVRNGLQFTLFGSGPITSAGVEAGAFVNPANFDAPPSIQAFCVPIVYLDRDSRQFLNDDYGLTVTTVVVKPLSRGEVKLASADPTRMPIVSPNLLKDPHDMQQMIEGQRFFLQAFSVPPLRDCIRRVAIPDPNDTSDDALLAHCKRFVKTNYHPAGTVKMGAKEDPMAVLDAKMRVRGTRNLRVCDMSSVPNINAGNTNSVAMMLGARCADFIVG</sequence>
<evidence type="ECO:0000313" key="7">
    <source>
        <dbReference type="EMBL" id="SKA55698.1"/>
    </source>
</evidence>
<dbReference type="InterPro" id="IPR036188">
    <property type="entry name" value="FAD/NAD-bd_sf"/>
</dbReference>
<proteinExistence type="inferred from homology"/>
<keyword evidence="3" id="KW-0285">Flavoprotein</keyword>
<dbReference type="PANTHER" id="PTHR11552">
    <property type="entry name" value="GLUCOSE-METHANOL-CHOLINE GMC OXIDOREDUCTASE"/>
    <property type="match status" value="1"/>
</dbReference>
<name>A0A1T4UST2_9GAMM</name>
<feature type="binding site" evidence="5">
    <location>
        <begin position="90"/>
        <end position="93"/>
    </location>
    <ligand>
        <name>FAD</name>
        <dbReference type="ChEBI" id="CHEBI:57692"/>
    </ligand>
</feature>